<protein>
    <submittedName>
        <fullName evidence="2">Quinol monooxygenase</fullName>
    </submittedName>
</protein>
<sequence length="95" mass="11012">MKVYLTAIIKAKPGQADVLKNVLQEMVINSRKEQACLQYDLHQSLEDKNIFIFNEIWANQEGLDLHNNQPYLKAFQTESKAIIDEVIIYKCNKIS</sequence>
<dbReference type="Pfam" id="PF03992">
    <property type="entry name" value="ABM"/>
    <property type="match status" value="1"/>
</dbReference>
<keyword evidence="2" id="KW-0560">Oxidoreductase</keyword>
<keyword evidence="3" id="KW-1185">Reference proteome</keyword>
<reference evidence="3" key="1">
    <citation type="journal article" date="2019" name="Int. J. Syst. Evol. Microbiol.">
        <title>The Global Catalogue of Microorganisms (GCM) 10K type strain sequencing project: providing services to taxonomists for standard genome sequencing and annotation.</title>
        <authorList>
            <consortium name="The Broad Institute Genomics Platform"/>
            <consortium name="The Broad Institute Genome Sequencing Center for Infectious Disease"/>
            <person name="Wu L."/>
            <person name="Ma J."/>
        </authorList>
    </citation>
    <scope>NUCLEOTIDE SEQUENCE [LARGE SCALE GENOMIC DNA]</scope>
    <source>
        <strain evidence="3">JCM 17338</strain>
    </source>
</reference>
<evidence type="ECO:0000313" key="2">
    <source>
        <dbReference type="EMBL" id="GAA3962583.1"/>
    </source>
</evidence>
<comment type="caution">
    <text evidence="2">The sequence shown here is derived from an EMBL/GenBank/DDBJ whole genome shotgun (WGS) entry which is preliminary data.</text>
</comment>
<evidence type="ECO:0000313" key="3">
    <source>
        <dbReference type="Proteomes" id="UP001501081"/>
    </source>
</evidence>
<keyword evidence="2" id="KW-0503">Monooxygenase</keyword>
<dbReference type="RefSeq" id="WP_344766046.1">
    <property type="nucleotide sequence ID" value="NZ_BAABAK010000006.1"/>
</dbReference>
<dbReference type="InterPro" id="IPR007138">
    <property type="entry name" value="ABM_dom"/>
</dbReference>
<proteinExistence type="predicted"/>
<accession>A0ABP7PAW0</accession>
<evidence type="ECO:0000259" key="1">
    <source>
        <dbReference type="PROSITE" id="PS51725"/>
    </source>
</evidence>
<dbReference type="GO" id="GO:0004497">
    <property type="term" value="F:monooxygenase activity"/>
    <property type="evidence" value="ECO:0007669"/>
    <property type="project" value="UniProtKB-KW"/>
</dbReference>
<organism evidence="2 3">
    <name type="scientific">Pedobacter ginsengiterrae</name>
    <dbReference type="NCBI Taxonomy" id="871696"/>
    <lineage>
        <taxon>Bacteria</taxon>
        <taxon>Pseudomonadati</taxon>
        <taxon>Bacteroidota</taxon>
        <taxon>Sphingobacteriia</taxon>
        <taxon>Sphingobacteriales</taxon>
        <taxon>Sphingobacteriaceae</taxon>
        <taxon>Pedobacter</taxon>
    </lineage>
</organism>
<dbReference type="PROSITE" id="PS51725">
    <property type="entry name" value="ABM"/>
    <property type="match status" value="1"/>
</dbReference>
<dbReference type="InterPro" id="IPR011008">
    <property type="entry name" value="Dimeric_a/b-barrel"/>
</dbReference>
<dbReference type="PANTHER" id="PTHR33336:SF3">
    <property type="entry name" value="ABM DOMAIN-CONTAINING PROTEIN"/>
    <property type="match status" value="1"/>
</dbReference>
<dbReference type="SUPFAM" id="SSF54909">
    <property type="entry name" value="Dimeric alpha+beta barrel"/>
    <property type="match status" value="1"/>
</dbReference>
<dbReference type="Proteomes" id="UP001501081">
    <property type="component" value="Unassembled WGS sequence"/>
</dbReference>
<dbReference type="PANTHER" id="PTHR33336">
    <property type="entry name" value="QUINOL MONOOXYGENASE YGIN-RELATED"/>
    <property type="match status" value="1"/>
</dbReference>
<gene>
    <name evidence="2" type="ORF">GCM10022246_14820</name>
</gene>
<name>A0ABP7PAW0_9SPHI</name>
<feature type="domain" description="ABM" evidence="1">
    <location>
        <begin position="3"/>
        <end position="91"/>
    </location>
</feature>
<dbReference type="EMBL" id="BAABAK010000006">
    <property type="protein sequence ID" value="GAA3962583.1"/>
    <property type="molecule type" value="Genomic_DNA"/>
</dbReference>
<dbReference type="InterPro" id="IPR050744">
    <property type="entry name" value="AI-2_Isomerase_LsrG"/>
</dbReference>
<dbReference type="Gene3D" id="3.30.70.100">
    <property type="match status" value="1"/>
</dbReference>